<keyword evidence="3 7" id="KW-0548">Nucleotidyltransferase</keyword>
<dbReference type="InterPro" id="IPR006172">
    <property type="entry name" value="DNA-dir_DNA_pol_B"/>
</dbReference>
<dbReference type="InterPro" id="IPR017964">
    <property type="entry name" value="DNA-dir_DNA_pol_B_CS"/>
</dbReference>
<evidence type="ECO:0000256" key="2">
    <source>
        <dbReference type="ARBA" id="ARBA00022679"/>
    </source>
</evidence>
<dbReference type="RefSeq" id="WP_222424999.1">
    <property type="nucleotide sequence ID" value="NZ_ML675596.1"/>
</dbReference>
<protein>
    <recommendedName>
        <fullName evidence="7">DNA polymerase</fullName>
        <ecNumber evidence="7">2.7.7.7</ecNumber>
    </recommendedName>
</protein>
<dbReference type="InterPro" id="IPR050240">
    <property type="entry name" value="DNA_pol_type-B"/>
</dbReference>
<evidence type="ECO:0000256" key="3">
    <source>
        <dbReference type="ARBA" id="ARBA00022695"/>
    </source>
</evidence>
<evidence type="ECO:0000256" key="5">
    <source>
        <dbReference type="ARBA" id="ARBA00023125"/>
    </source>
</evidence>
<proteinExistence type="inferred from homology"/>
<dbReference type="Pfam" id="PF00136">
    <property type="entry name" value="DNA_pol_B"/>
    <property type="match status" value="1"/>
</dbReference>
<dbReference type="FunFam" id="1.10.287.690:FF:000011">
    <property type="entry name" value="DNA polymerase"/>
    <property type="match status" value="1"/>
</dbReference>
<dbReference type="InterPro" id="IPR036397">
    <property type="entry name" value="RNaseH_sf"/>
</dbReference>
<reference evidence="10 11" key="1">
    <citation type="journal article" date="2019" name="Front. Microbiol.">
        <title>Ammonia Oxidation by the Arctic Terrestrial Thaumarchaeote Candidatus Nitrosocosmicus arcticus Is Stimulated by Increasing Temperatures.</title>
        <authorList>
            <person name="Alves R.J.E."/>
            <person name="Kerou M."/>
            <person name="Zappe A."/>
            <person name="Bittner R."/>
            <person name="Abby S.S."/>
            <person name="Schmidt H.A."/>
            <person name="Pfeifer K."/>
            <person name="Schleper C."/>
        </authorList>
    </citation>
    <scope>NUCLEOTIDE SEQUENCE [LARGE SCALE GENOMIC DNA]</scope>
    <source>
        <strain evidence="10 11">Kfb</strain>
    </source>
</reference>
<comment type="similarity">
    <text evidence="1 7">Belongs to the DNA polymerase type-B family.</text>
</comment>
<dbReference type="PANTHER" id="PTHR10322:SF20">
    <property type="entry name" value="DNA POLYMERASE 1"/>
    <property type="match status" value="1"/>
</dbReference>
<dbReference type="GO" id="GO:0003677">
    <property type="term" value="F:DNA binding"/>
    <property type="evidence" value="ECO:0007669"/>
    <property type="project" value="UniProtKB-KW"/>
</dbReference>
<dbReference type="EMBL" id="VOAH01000023">
    <property type="protein sequence ID" value="TVP39012.1"/>
    <property type="molecule type" value="Genomic_DNA"/>
</dbReference>
<dbReference type="NCBIfam" id="NF004417">
    <property type="entry name" value="PRK05761.1-3"/>
    <property type="match status" value="1"/>
</dbReference>
<dbReference type="PROSITE" id="PS00116">
    <property type="entry name" value="DNA_POLYMERASE_B"/>
    <property type="match status" value="1"/>
</dbReference>
<dbReference type="SMART" id="SM00486">
    <property type="entry name" value="POLBc"/>
    <property type="match status" value="1"/>
</dbReference>
<dbReference type="Gene3D" id="3.30.420.10">
    <property type="entry name" value="Ribonuclease H-like superfamily/Ribonuclease H"/>
    <property type="match status" value="1"/>
</dbReference>
<dbReference type="PANTHER" id="PTHR10322">
    <property type="entry name" value="DNA POLYMERASE CATALYTIC SUBUNIT"/>
    <property type="match status" value="1"/>
</dbReference>
<dbReference type="SUPFAM" id="SSF53098">
    <property type="entry name" value="Ribonuclease H-like"/>
    <property type="match status" value="1"/>
</dbReference>
<keyword evidence="11" id="KW-1185">Reference proteome</keyword>
<dbReference type="InterPro" id="IPR012337">
    <property type="entry name" value="RNaseH-like_sf"/>
</dbReference>
<comment type="catalytic activity">
    <reaction evidence="6 7">
        <text>DNA(n) + a 2'-deoxyribonucleoside 5'-triphosphate = DNA(n+1) + diphosphate</text>
        <dbReference type="Rhea" id="RHEA:22508"/>
        <dbReference type="Rhea" id="RHEA-COMP:17339"/>
        <dbReference type="Rhea" id="RHEA-COMP:17340"/>
        <dbReference type="ChEBI" id="CHEBI:33019"/>
        <dbReference type="ChEBI" id="CHEBI:61560"/>
        <dbReference type="ChEBI" id="CHEBI:173112"/>
        <dbReference type="EC" id="2.7.7.7"/>
    </reaction>
</comment>
<dbReference type="SUPFAM" id="SSF56672">
    <property type="entry name" value="DNA/RNA polymerases"/>
    <property type="match status" value="1"/>
</dbReference>
<feature type="domain" description="DNA-directed DNA polymerase family B multifunctional" evidence="8">
    <location>
        <begin position="458"/>
        <end position="881"/>
    </location>
</feature>
<dbReference type="Proteomes" id="UP000315289">
    <property type="component" value="Unassembled WGS sequence"/>
</dbReference>
<dbReference type="EC" id="2.7.7.7" evidence="7"/>
<sequence>MQQVNLASDKKDEYYSRKLHENVPSLLLSSFYIGEKKSVFLKFYNPADSKIYFWSEYFLDSSNSKRHQPYCFVKKKFAAEAKSVVDQDPTKFKIQEVKKLDDIVDEEIEILKVLAPDPLSIGGTDNSFREKVTSWEADIKYHESYLYDLGLIPGAFYKRIGNNLIFHEFPIPKKVDQYLDNLFTSNKFQNNFNSNEYDKFLLKWSRLLNQPIPDIKRIAIDIEVDSEEGRMPTARDHDRLITAIGLSASDGFKKVYVLKRDESIDPTTLDPSIVLCNSEKEMLLLVFDILREYPVVLTYNGDDFDMPYLYARSQDPAIDLVDGKPIDKDQVPILVKRESFMKRGIQADPVTLRAGIHIDLFRTFQNKSVQNYAFSHKYSEFTLRAICEALLEDTKIEFEGSISDLSLEKLAEYCLKDADLTYRLSAFNDSLLMKLIIIISRISRMSIEDITRFGVNQWIRSLMFFEHRQQNILIPRRDELLQKGSSSTIAIIKEKKYRGGLVVEPELGIHFNVVVVDFASLYPSIIKVHNLSYETVNCPHKECKDDPLNHIEGTTHWICRKKRGMTSILIGTLRDLRVNYYKHLSKDTSLGKDDKQLYGVVSQAIKVILNATYGVMGAEIFPLYCLPVAEATAAIGRTTTTRTINKCKENHIKVIYGDTDSLFLKNPSSDGLNTISNWAKSELGVDLEIDKRYRYVVFSELKKNYLGVLEDGTVDVKGLTGKKSHTPPFIRNAFYEILNVLKDIFTEKDFANAKTRIKKIVHSLAEALEKKNIPLSDLSFNVMINKSPEKYGIKFQENKNHRAISLDGKDKSMESIKGIPQHIKAAKQLVELGRQLKAGDIISYVKTRTIEGVKPVELANKMDIDTEKYLDTMESTFDQILSSLNLNFKSIIGKPRQSNLDELFWT</sequence>
<dbReference type="Pfam" id="PF03104">
    <property type="entry name" value="DNA_pol_B_exo1"/>
    <property type="match status" value="1"/>
</dbReference>
<dbReference type="InterPro" id="IPR006133">
    <property type="entry name" value="DNA-dir_DNA_pol_B_exonuc"/>
</dbReference>
<evidence type="ECO:0000256" key="4">
    <source>
        <dbReference type="ARBA" id="ARBA00022932"/>
    </source>
</evidence>
<dbReference type="Gene3D" id="3.90.1600.10">
    <property type="entry name" value="Palm domain of DNA polymerase"/>
    <property type="match status" value="1"/>
</dbReference>
<dbReference type="Gene3D" id="1.10.287.690">
    <property type="entry name" value="Helix hairpin bin"/>
    <property type="match status" value="1"/>
</dbReference>
<comment type="caution">
    <text evidence="10">The sequence shown here is derived from an EMBL/GenBank/DDBJ whole genome shotgun (WGS) entry which is preliminary data.</text>
</comment>
<evidence type="ECO:0000256" key="1">
    <source>
        <dbReference type="ARBA" id="ARBA00005755"/>
    </source>
</evidence>
<dbReference type="InterPro" id="IPR023211">
    <property type="entry name" value="DNA_pol_palm_dom_sf"/>
</dbReference>
<dbReference type="AlphaFoldDB" id="A0A557SQY6"/>
<dbReference type="GO" id="GO:0003887">
    <property type="term" value="F:DNA-directed DNA polymerase activity"/>
    <property type="evidence" value="ECO:0007669"/>
    <property type="project" value="UniProtKB-KW"/>
</dbReference>
<dbReference type="Gene3D" id="1.10.287.1390">
    <property type="match status" value="2"/>
</dbReference>
<evidence type="ECO:0000256" key="6">
    <source>
        <dbReference type="ARBA" id="ARBA00049244"/>
    </source>
</evidence>
<evidence type="ECO:0000313" key="11">
    <source>
        <dbReference type="Proteomes" id="UP000315289"/>
    </source>
</evidence>
<keyword evidence="5 7" id="KW-0238">DNA-binding</keyword>
<accession>A0A557SQY6</accession>
<gene>
    <name evidence="10" type="ORF">NARC_230001</name>
</gene>
<evidence type="ECO:0000256" key="7">
    <source>
        <dbReference type="RuleBase" id="RU000442"/>
    </source>
</evidence>
<dbReference type="InterPro" id="IPR006134">
    <property type="entry name" value="DNA-dir_DNA_pol_B_multi_dom"/>
</dbReference>
<dbReference type="GO" id="GO:0006261">
    <property type="term" value="P:DNA-templated DNA replication"/>
    <property type="evidence" value="ECO:0007669"/>
    <property type="project" value="TreeGrafter"/>
</dbReference>
<evidence type="ECO:0000259" key="9">
    <source>
        <dbReference type="Pfam" id="PF03104"/>
    </source>
</evidence>
<keyword evidence="2 7" id="KW-0808">Transferase</keyword>
<keyword evidence="4 7" id="KW-0239">DNA-directed DNA polymerase</keyword>
<evidence type="ECO:0000313" key="10">
    <source>
        <dbReference type="EMBL" id="TVP39012.1"/>
    </source>
</evidence>
<organism evidence="10 11">
    <name type="scientific">Candidatus Nitrosocosmicus arcticus</name>
    <dbReference type="NCBI Taxonomy" id="2035267"/>
    <lineage>
        <taxon>Archaea</taxon>
        <taxon>Nitrososphaerota</taxon>
        <taxon>Nitrososphaeria</taxon>
        <taxon>Nitrososphaerales</taxon>
        <taxon>Nitrososphaeraceae</taxon>
        <taxon>Candidatus Nitrosocosmicus</taxon>
    </lineage>
</organism>
<feature type="domain" description="DNA-directed DNA polymerase family B exonuclease" evidence="9">
    <location>
        <begin position="133"/>
        <end position="372"/>
    </location>
</feature>
<dbReference type="InterPro" id="IPR043502">
    <property type="entry name" value="DNA/RNA_pol_sf"/>
</dbReference>
<evidence type="ECO:0000259" key="8">
    <source>
        <dbReference type="Pfam" id="PF00136"/>
    </source>
</evidence>
<dbReference type="GO" id="GO:0000166">
    <property type="term" value="F:nucleotide binding"/>
    <property type="evidence" value="ECO:0007669"/>
    <property type="project" value="InterPro"/>
</dbReference>
<keyword evidence="7" id="KW-0235">DNA replication</keyword>
<name>A0A557SQY6_9ARCH</name>
<dbReference type="PRINTS" id="PR00106">
    <property type="entry name" value="DNAPOLB"/>
</dbReference>